<dbReference type="RefSeq" id="XP_043010431.1">
    <property type="nucleotide sequence ID" value="XM_043152345.1"/>
</dbReference>
<keyword evidence="5 7" id="KW-0443">Lipid metabolism</keyword>
<dbReference type="CDD" id="cd00275">
    <property type="entry name" value="C2_PLC_like"/>
    <property type="match status" value="1"/>
</dbReference>
<dbReference type="SUPFAM" id="SSF50729">
    <property type="entry name" value="PH domain-like"/>
    <property type="match status" value="1"/>
</dbReference>
<dbReference type="SMART" id="SM00054">
    <property type="entry name" value="EFh"/>
    <property type="match status" value="2"/>
</dbReference>
<proteinExistence type="predicted"/>
<dbReference type="GeneID" id="66076669"/>
<dbReference type="EMBL" id="CM032184">
    <property type="protein sequence ID" value="KAG7093961.1"/>
    <property type="molecule type" value="Genomic_DNA"/>
</dbReference>
<dbReference type="SMART" id="SM00148">
    <property type="entry name" value="PLCXc"/>
    <property type="match status" value="1"/>
</dbReference>
<dbReference type="PROSITE" id="PS50004">
    <property type="entry name" value="C2"/>
    <property type="match status" value="1"/>
</dbReference>
<comment type="caution">
    <text evidence="12">The sequence shown here is derived from an EMBL/GenBank/DDBJ whole genome shotgun (WGS) entry which is preliminary data.</text>
</comment>
<dbReference type="Pfam" id="PF13499">
    <property type="entry name" value="EF-hand_7"/>
    <property type="match status" value="1"/>
</dbReference>
<dbReference type="SUPFAM" id="SSF51695">
    <property type="entry name" value="PLC-like phosphodiesterases"/>
    <property type="match status" value="1"/>
</dbReference>
<dbReference type="PANTHER" id="PTHR10336:SF36">
    <property type="entry name" value="1-PHOSPHATIDYLINOSITOL 4,5-BISPHOSPHATE PHOSPHODIESTERASE BETA-4"/>
    <property type="match status" value="1"/>
</dbReference>
<feature type="domain" description="PI-PLC Y-box" evidence="10">
    <location>
        <begin position="554"/>
        <end position="667"/>
    </location>
</feature>
<reference evidence="12" key="1">
    <citation type="journal article" date="2021" name="Genome Biol. Evol.">
        <title>The assembled and annotated genome of the fairy-ring fungus Marasmius oreades.</title>
        <authorList>
            <person name="Hiltunen M."/>
            <person name="Ament-Velasquez S.L."/>
            <person name="Johannesson H."/>
        </authorList>
    </citation>
    <scope>NUCLEOTIDE SEQUENCE</scope>
    <source>
        <strain evidence="12">03SP1</strain>
    </source>
</reference>
<gene>
    <name evidence="12" type="ORF">E1B28_007593</name>
</gene>
<evidence type="ECO:0000256" key="4">
    <source>
        <dbReference type="ARBA" id="ARBA00022963"/>
    </source>
</evidence>
<dbReference type="SUPFAM" id="SSF49562">
    <property type="entry name" value="C2 domain (Calcium/lipid-binding domain, CaLB)"/>
    <property type="match status" value="1"/>
</dbReference>
<dbReference type="Pfam" id="PF00387">
    <property type="entry name" value="PI-PLC-Y"/>
    <property type="match status" value="1"/>
</dbReference>
<evidence type="ECO:0000256" key="2">
    <source>
        <dbReference type="ARBA" id="ARBA00022801"/>
    </source>
</evidence>
<dbReference type="GO" id="GO:0016042">
    <property type="term" value="P:lipid catabolic process"/>
    <property type="evidence" value="ECO:0007669"/>
    <property type="project" value="UniProtKB-KW"/>
</dbReference>
<keyword evidence="3" id="KW-0106">Calcium</keyword>
<dbReference type="SMART" id="SM00239">
    <property type="entry name" value="C2"/>
    <property type="match status" value="1"/>
</dbReference>
<dbReference type="InterPro" id="IPR002048">
    <property type="entry name" value="EF_hand_dom"/>
</dbReference>
<accession>A0A9P7UV48</accession>
<dbReference type="InterPro" id="IPR000008">
    <property type="entry name" value="C2_dom"/>
</dbReference>
<dbReference type="PROSITE" id="PS50007">
    <property type="entry name" value="PIPLC_X_DOMAIN"/>
    <property type="match status" value="1"/>
</dbReference>
<dbReference type="InterPro" id="IPR001192">
    <property type="entry name" value="PI-PLC_fam"/>
</dbReference>
<evidence type="ECO:0000313" key="13">
    <source>
        <dbReference type="Proteomes" id="UP001049176"/>
    </source>
</evidence>
<dbReference type="PRINTS" id="PR00390">
    <property type="entry name" value="PHPHLIPASEC"/>
</dbReference>
<dbReference type="EC" id="3.1.4.11" evidence="1 7"/>
<keyword evidence="13" id="KW-1185">Reference proteome</keyword>
<dbReference type="InterPro" id="IPR017946">
    <property type="entry name" value="PLC-like_Pdiesterase_TIM-brl"/>
</dbReference>
<feature type="domain" description="EF-hand" evidence="11">
    <location>
        <begin position="165"/>
        <end position="194"/>
    </location>
</feature>
<dbReference type="GO" id="GO:0004435">
    <property type="term" value="F:phosphatidylinositol-4,5-bisphosphate phospholipase C activity"/>
    <property type="evidence" value="ECO:0007669"/>
    <property type="project" value="UniProtKB-EC"/>
</dbReference>
<dbReference type="KEGG" id="more:E1B28_007593"/>
<dbReference type="PROSITE" id="PS50222">
    <property type="entry name" value="EF_HAND_2"/>
    <property type="match status" value="2"/>
</dbReference>
<feature type="region of interest" description="Disordered" evidence="8">
    <location>
        <begin position="1"/>
        <end position="36"/>
    </location>
</feature>
<evidence type="ECO:0000256" key="5">
    <source>
        <dbReference type="ARBA" id="ARBA00023098"/>
    </source>
</evidence>
<dbReference type="CDD" id="cd08558">
    <property type="entry name" value="PI-PLCc_eukaryota"/>
    <property type="match status" value="1"/>
</dbReference>
<feature type="domain" description="C2" evidence="9">
    <location>
        <begin position="663"/>
        <end position="834"/>
    </location>
</feature>
<sequence>MTSNPRPNSNTTDKHPTLHSAPANHQDSSDISSSIPDEFQKGLRMTKVTEKKVKEVQFRIEPDEGRIVYESKTSGIIPLETIKELRFNSDAGYYRVLFKFPLEVQARWTTIVFILDGTYKTIHIIAPSVDVFYRWKSAVQKLYTIRQGLMTGLQNNELRDALWEKQYWKGADRNNDQKLDFNELKALCLRLNLNFLEADLKKVFKEADVNNRGYLDFIDFKRFVKIVKKQPEVETLYSNLCTSGASDKLSFAMFEKFMHDSQESQLTQQELKDVFAKYSQTTPANETTQSPLSTTDSAPKTESFMNRDSFSAFLRSMDNSVFPDRYGPVHHDMTKPISEYFISSSHNTYLIGHQLVGISTIEGYIRALLHSCRTVELDIYDGDEEPMVFHGKTFTSKVPVREVCQAIAKYAFVASPYPVVISAEVHCGVKQQDMVVKAMQTVFGNALISAPVDGRPKLECLPSPEDLKGRILLKAKNLFVAAQLESLQAMRDAEAAAQRRAEIEAEVSATSSSSSSEDDTSIIAELRSLKHRIREKTSRRKAAKKPKVCMSMNLLSLLVYTVGVKCRGFGGQQYAPEHMFSLSENSANKYLEGSFKDVIKHTQTHMIRVYPKGTRVSSSNYEPHRFWAAGAQVVALNLQTFDIGYMINQVMFERNGRSGYVRKPAALLPSGEELLNKHTQHYLDVTVISAQQLPRPRDALGHEIIDKSIIDPYVEVSLHIPLWSKSPFLPGGDVVSGKTSVTYSPPNTKASTTEATSGRTVSFKTKSVKNNGFNPVWNEELCIPFDCVGDMKELIFVRFSVRQQGDDVDDEPLASYCAPLGCLQHGFRYLPLHDSQLAQYLFSTLFVEIKIRDVKKA</sequence>
<evidence type="ECO:0000313" key="12">
    <source>
        <dbReference type="EMBL" id="KAG7093961.1"/>
    </source>
</evidence>
<dbReference type="InterPro" id="IPR018247">
    <property type="entry name" value="EF_Hand_1_Ca_BS"/>
</dbReference>
<organism evidence="12 13">
    <name type="scientific">Marasmius oreades</name>
    <name type="common">fairy-ring Marasmius</name>
    <dbReference type="NCBI Taxonomy" id="181124"/>
    <lineage>
        <taxon>Eukaryota</taxon>
        <taxon>Fungi</taxon>
        <taxon>Dikarya</taxon>
        <taxon>Basidiomycota</taxon>
        <taxon>Agaricomycotina</taxon>
        <taxon>Agaricomycetes</taxon>
        <taxon>Agaricomycetidae</taxon>
        <taxon>Agaricales</taxon>
        <taxon>Marasmiineae</taxon>
        <taxon>Marasmiaceae</taxon>
        <taxon>Marasmius</taxon>
    </lineage>
</organism>
<dbReference type="InterPro" id="IPR035892">
    <property type="entry name" value="C2_domain_sf"/>
</dbReference>
<evidence type="ECO:0000259" key="11">
    <source>
        <dbReference type="PROSITE" id="PS50222"/>
    </source>
</evidence>
<dbReference type="PANTHER" id="PTHR10336">
    <property type="entry name" value="PHOSPHOINOSITIDE-SPECIFIC PHOSPHOLIPASE C FAMILY PROTEIN"/>
    <property type="match status" value="1"/>
</dbReference>
<dbReference type="InterPro" id="IPR001711">
    <property type="entry name" value="PLipase_C_Pinositol-sp_Y"/>
</dbReference>
<dbReference type="AlphaFoldDB" id="A0A9P7UV48"/>
<comment type="catalytic activity">
    <reaction evidence="7">
        <text>a 1,2-diacyl-sn-glycero-3-phospho-(1D-myo-inositol-4,5-bisphosphate) + H2O = 1D-myo-inositol 1,4,5-trisphosphate + a 1,2-diacyl-sn-glycerol + H(+)</text>
        <dbReference type="Rhea" id="RHEA:33179"/>
        <dbReference type="ChEBI" id="CHEBI:15377"/>
        <dbReference type="ChEBI" id="CHEBI:15378"/>
        <dbReference type="ChEBI" id="CHEBI:17815"/>
        <dbReference type="ChEBI" id="CHEBI:58456"/>
        <dbReference type="ChEBI" id="CHEBI:203600"/>
        <dbReference type="EC" id="3.1.4.11"/>
    </reaction>
</comment>
<evidence type="ECO:0000256" key="3">
    <source>
        <dbReference type="ARBA" id="ARBA00022837"/>
    </source>
</evidence>
<dbReference type="GO" id="GO:0048015">
    <property type="term" value="P:phosphatidylinositol-mediated signaling"/>
    <property type="evidence" value="ECO:0007669"/>
    <property type="project" value="TreeGrafter"/>
</dbReference>
<evidence type="ECO:0000256" key="8">
    <source>
        <dbReference type="SAM" id="MobiDB-lite"/>
    </source>
</evidence>
<keyword evidence="2 7" id="KW-0378">Hydrolase</keyword>
<dbReference type="Pfam" id="PF00388">
    <property type="entry name" value="PI-PLC-X"/>
    <property type="match status" value="1"/>
</dbReference>
<dbReference type="Proteomes" id="UP001049176">
    <property type="component" value="Chromosome 4"/>
</dbReference>
<protein>
    <recommendedName>
        <fullName evidence="1 7">Phosphoinositide phospholipase C</fullName>
        <ecNumber evidence="1 7">3.1.4.11</ecNumber>
    </recommendedName>
</protein>
<dbReference type="Gene3D" id="2.30.29.30">
    <property type="entry name" value="Pleckstrin-homology domain (PH domain)/Phosphotyrosine-binding domain (PTB)"/>
    <property type="match status" value="1"/>
</dbReference>
<evidence type="ECO:0000259" key="9">
    <source>
        <dbReference type="PROSITE" id="PS50004"/>
    </source>
</evidence>
<dbReference type="PROSITE" id="PS00018">
    <property type="entry name" value="EF_HAND_1"/>
    <property type="match status" value="1"/>
</dbReference>
<evidence type="ECO:0000256" key="7">
    <source>
        <dbReference type="RuleBase" id="RU361133"/>
    </source>
</evidence>
<feature type="region of interest" description="Disordered" evidence="8">
    <location>
        <begin position="282"/>
        <end position="303"/>
    </location>
</feature>
<dbReference type="Gene3D" id="3.20.20.190">
    <property type="entry name" value="Phosphatidylinositol (PI) phosphodiesterase"/>
    <property type="match status" value="1"/>
</dbReference>
<dbReference type="GO" id="GO:0051209">
    <property type="term" value="P:release of sequestered calcium ion into cytosol"/>
    <property type="evidence" value="ECO:0007669"/>
    <property type="project" value="TreeGrafter"/>
</dbReference>
<evidence type="ECO:0000256" key="1">
    <source>
        <dbReference type="ARBA" id="ARBA00012368"/>
    </source>
</evidence>
<dbReference type="Gene3D" id="2.60.40.150">
    <property type="entry name" value="C2 domain"/>
    <property type="match status" value="1"/>
</dbReference>
<dbReference type="SUPFAM" id="SSF47473">
    <property type="entry name" value="EF-hand"/>
    <property type="match status" value="1"/>
</dbReference>
<name>A0A9P7UV48_9AGAR</name>
<feature type="compositionally biased region" description="Polar residues" evidence="8">
    <location>
        <begin position="1"/>
        <end position="11"/>
    </location>
</feature>
<dbReference type="GO" id="GO:0005509">
    <property type="term" value="F:calcium ion binding"/>
    <property type="evidence" value="ECO:0007669"/>
    <property type="project" value="InterPro"/>
</dbReference>
<dbReference type="OrthoDB" id="269822at2759"/>
<dbReference type="PROSITE" id="PS50008">
    <property type="entry name" value="PIPLC_Y_DOMAIN"/>
    <property type="match status" value="1"/>
</dbReference>
<evidence type="ECO:0000256" key="6">
    <source>
        <dbReference type="ARBA" id="ARBA00023224"/>
    </source>
</evidence>
<feature type="domain" description="EF-hand" evidence="11">
    <location>
        <begin position="195"/>
        <end position="230"/>
    </location>
</feature>
<evidence type="ECO:0000259" key="10">
    <source>
        <dbReference type="PROSITE" id="PS50008"/>
    </source>
</evidence>
<dbReference type="Pfam" id="PF00168">
    <property type="entry name" value="C2"/>
    <property type="match status" value="2"/>
</dbReference>
<dbReference type="InterPro" id="IPR011992">
    <property type="entry name" value="EF-hand-dom_pair"/>
</dbReference>
<keyword evidence="6" id="KW-0807">Transducer</keyword>
<dbReference type="Gene3D" id="1.10.238.10">
    <property type="entry name" value="EF-hand"/>
    <property type="match status" value="2"/>
</dbReference>
<dbReference type="InterPro" id="IPR011993">
    <property type="entry name" value="PH-like_dom_sf"/>
</dbReference>
<keyword evidence="4 7" id="KW-0442">Lipid degradation</keyword>
<dbReference type="InterPro" id="IPR000909">
    <property type="entry name" value="PLipase_C_PInositol-sp_X_dom"/>
</dbReference>
<dbReference type="SMART" id="SM00149">
    <property type="entry name" value="PLCYc"/>
    <property type="match status" value="1"/>
</dbReference>